<feature type="compositionally biased region" description="Polar residues" evidence="1">
    <location>
        <begin position="75"/>
        <end position="90"/>
    </location>
</feature>
<dbReference type="AlphaFoldDB" id="A0A7S4DR45"/>
<feature type="region of interest" description="Disordered" evidence="1">
    <location>
        <begin position="167"/>
        <end position="186"/>
    </location>
</feature>
<accession>A0A7S4DR45</accession>
<organism evidence="2">
    <name type="scientific">Lotharella globosa</name>
    <dbReference type="NCBI Taxonomy" id="91324"/>
    <lineage>
        <taxon>Eukaryota</taxon>
        <taxon>Sar</taxon>
        <taxon>Rhizaria</taxon>
        <taxon>Cercozoa</taxon>
        <taxon>Chlorarachniophyceae</taxon>
        <taxon>Lotharella</taxon>
    </lineage>
</organism>
<protein>
    <submittedName>
        <fullName evidence="2">Uncharacterized protein</fullName>
    </submittedName>
</protein>
<reference evidence="2" key="1">
    <citation type="submission" date="2021-01" db="EMBL/GenBank/DDBJ databases">
        <authorList>
            <person name="Corre E."/>
            <person name="Pelletier E."/>
            <person name="Niang G."/>
            <person name="Scheremetjew M."/>
            <person name="Finn R."/>
            <person name="Kale V."/>
            <person name="Holt S."/>
            <person name="Cochrane G."/>
            <person name="Meng A."/>
            <person name="Brown T."/>
            <person name="Cohen L."/>
        </authorList>
    </citation>
    <scope>NUCLEOTIDE SEQUENCE</scope>
    <source>
        <strain evidence="2">CCCM811</strain>
    </source>
</reference>
<gene>
    <name evidence="2" type="ORF">LGLO00237_LOCUS16736</name>
</gene>
<feature type="region of interest" description="Disordered" evidence="1">
    <location>
        <begin position="68"/>
        <end position="101"/>
    </location>
</feature>
<dbReference type="EMBL" id="HBIV01023291">
    <property type="protein sequence ID" value="CAE0665131.1"/>
    <property type="molecule type" value="Transcribed_RNA"/>
</dbReference>
<sequence>MVRWPALPKFAACPPLRTPEFAPSLLRYPWMGGCTTQTTAKTSPTTTALVAEHAAAMVSVTQTLHARARRDTSARPVTQSAQAEHQTLATGTPGVAHATPLGTAPVSRVTTEQAVRTSAQVVHRPRATCTAAASLPEPVPATMAGLERIAPNRVHVMGRIVCVKTDTGGRSAHSSAREATRSTATRRRACVDRMATAIALPATTATLVPMNARAGQAIPATAEGSVVPVARLVFVIARPDTLALHASTPVPAARPTRAPGAAPAVPSMDIACARKDGTGQTVAKLAQEESIIPATAGARVTKLLVPVHATALTFTGRLAKAYALAKGAVSATTRVSARASRAITVPSANISVPRVAGRMAMG</sequence>
<evidence type="ECO:0000313" key="2">
    <source>
        <dbReference type="EMBL" id="CAE0665131.1"/>
    </source>
</evidence>
<proteinExistence type="predicted"/>
<evidence type="ECO:0000256" key="1">
    <source>
        <dbReference type="SAM" id="MobiDB-lite"/>
    </source>
</evidence>
<name>A0A7S4DR45_9EUKA</name>